<feature type="compositionally biased region" description="Basic residues" evidence="1">
    <location>
        <begin position="131"/>
        <end position="141"/>
    </location>
</feature>
<keyword evidence="3" id="KW-1185">Reference proteome</keyword>
<evidence type="ECO:0000256" key="1">
    <source>
        <dbReference type="SAM" id="MobiDB-lite"/>
    </source>
</evidence>
<proteinExistence type="predicted"/>
<accession>A0ABQ2VHU4</accession>
<comment type="caution">
    <text evidence="2">The sequence shown here is derived from an EMBL/GenBank/DDBJ whole genome shotgun (WGS) entry which is preliminary data.</text>
</comment>
<gene>
    <name evidence="2" type="ORF">GCM10010211_60650</name>
</gene>
<protein>
    <submittedName>
        <fullName evidence="2">Uncharacterized protein</fullName>
    </submittedName>
</protein>
<evidence type="ECO:0000313" key="2">
    <source>
        <dbReference type="EMBL" id="GGU86453.1"/>
    </source>
</evidence>
<organism evidence="2 3">
    <name type="scientific">Streptomyces albospinus</name>
    <dbReference type="NCBI Taxonomy" id="285515"/>
    <lineage>
        <taxon>Bacteria</taxon>
        <taxon>Bacillati</taxon>
        <taxon>Actinomycetota</taxon>
        <taxon>Actinomycetes</taxon>
        <taxon>Kitasatosporales</taxon>
        <taxon>Streptomycetaceae</taxon>
        <taxon>Streptomyces</taxon>
    </lineage>
</organism>
<reference evidence="3" key="1">
    <citation type="journal article" date="2019" name="Int. J. Syst. Evol. Microbiol.">
        <title>The Global Catalogue of Microorganisms (GCM) 10K type strain sequencing project: providing services to taxonomists for standard genome sequencing and annotation.</title>
        <authorList>
            <consortium name="The Broad Institute Genomics Platform"/>
            <consortium name="The Broad Institute Genome Sequencing Center for Infectious Disease"/>
            <person name="Wu L."/>
            <person name="Ma J."/>
        </authorList>
    </citation>
    <scope>NUCLEOTIDE SEQUENCE [LARGE SCALE GENOMIC DNA]</scope>
    <source>
        <strain evidence="3">JCM 3399</strain>
    </source>
</reference>
<feature type="region of interest" description="Disordered" evidence="1">
    <location>
        <begin position="114"/>
        <end position="154"/>
    </location>
</feature>
<dbReference type="EMBL" id="BMRP01000028">
    <property type="protein sequence ID" value="GGU86453.1"/>
    <property type="molecule type" value="Genomic_DNA"/>
</dbReference>
<evidence type="ECO:0000313" key="3">
    <source>
        <dbReference type="Proteomes" id="UP000654471"/>
    </source>
</evidence>
<dbReference type="Proteomes" id="UP000654471">
    <property type="component" value="Unassembled WGS sequence"/>
</dbReference>
<name>A0ABQ2VHU4_9ACTN</name>
<sequence length="154" mass="17395">MVSQRLREKVFSQISPREPRPAVAAWRLWLVRVTETRAQAPDLCLPRTPLSAGCGLLRPRQRAGCGDGRWAGPCRHANTAAGWHLAGVWINPQQGELSLMRHWFVSYTGQRCTRATPSQQPRHRSDPWSAVHRRRGGRASRAKVALRYDKTPVS</sequence>